<dbReference type="SUPFAM" id="SSF52954">
    <property type="entry name" value="Class II aaRS ABD-related"/>
    <property type="match status" value="1"/>
</dbReference>
<comment type="domain">
    <text evidence="10">Consists of three domains: the N-terminal catalytic domain, the editing domain and the C-terminal anticodon-binding domain.</text>
</comment>
<dbReference type="Gene3D" id="3.30.930.10">
    <property type="entry name" value="Bira Bifunctional Protein, Domain 2"/>
    <property type="match status" value="2"/>
</dbReference>
<gene>
    <name evidence="10 12" type="primary">proS</name>
    <name evidence="12" type="ORF">AW08_03495</name>
</gene>
<comment type="subunit">
    <text evidence="2 10">Homodimer.</text>
</comment>
<dbReference type="InterPro" id="IPR036621">
    <property type="entry name" value="Anticodon-bd_dom_sf"/>
</dbReference>
<dbReference type="NCBIfam" id="TIGR00409">
    <property type="entry name" value="proS_fam_II"/>
    <property type="match status" value="1"/>
</dbReference>
<dbReference type="InterPro" id="IPR044140">
    <property type="entry name" value="ProRS_anticodon_short"/>
</dbReference>
<dbReference type="CDD" id="cd00861">
    <property type="entry name" value="ProRS_anticodon_short"/>
    <property type="match status" value="1"/>
</dbReference>
<evidence type="ECO:0000256" key="9">
    <source>
        <dbReference type="ARBA" id="ARBA00047671"/>
    </source>
</evidence>
<comment type="caution">
    <text evidence="12">The sequence shown here is derived from an EMBL/GenBank/DDBJ whole genome shotgun (WGS) entry which is preliminary data.</text>
</comment>
<dbReference type="InterPro" id="IPR006195">
    <property type="entry name" value="aa-tRNA-synth_II"/>
</dbReference>
<evidence type="ECO:0000259" key="11">
    <source>
        <dbReference type="PROSITE" id="PS50862"/>
    </source>
</evidence>
<dbReference type="Pfam" id="PF04073">
    <property type="entry name" value="tRNA_edit"/>
    <property type="match status" value="1"/>
</dbReference>
<dbReference type="GO" id="GO:0005524">
    <property type="term" value="F:ATP binding"/>
    <property type="evidence" value="ECO:0007669"/>
    <property type="project" value="UniProtKB-UniRule"/>
</dbReference>
<dbReference type="Proteomes" id="UP000020218">
    <property type="component" value="Unassembled WGS sequence"/>
</dbReference>
<dbReference type="InterPro" id="IPR007214">
    <property type="entry name" value="YbaK/aa-tRNA-synth-assoc-dom"/>
</dbReference>
<evidence type="ECO:0000256" key="2">
    <source>
        <dbReference type="ARBA" id="ARBA00011738"/>
    </source>
</evidence>
<comment type="catalytic activity">
    <reaction evidence="9 10">
        <text>tRNA(Pro) + L-proline + ATP = L-prolyl-tRNA(Pro) + AMP + diphosphate</text>
        <dbReference type="Rhea" id="RHEA:14305"/>
        <dbReference type="Rhea" id="RHEA-COMP:9700"/>
        <dbReference type="Rhea" id="RHEA-COMP:9702"/>
        <dbReference type="ChEBI" id="CHEBI:30616"/>
        <dbReference type="ChEBI" id="CHEBI:33019"/>
        <dbReference type="ChEBI" id="CHEBI:60039"/>
        <dbReference type="ChEBI" id="CHEBI:78442"/>
        <dbReference type="ChEBI" id="CHEBI:78532"/>
        <dbReference type="ChEBI" id="CHEBI:456215"/>
        <dbReference type="EC" id="6.1.1.15"/>
    </reaction>
</comment>
<evidence type="ECO:0000256" key="6">
    <source>
        <dbReference type="ARBA" id="ARBA00022840"/>
    </source>
</evidence>
<dbReference type="InterPro" id="IPR004154">
    <property type="entry name" value="Anticodon-bd"/>
</dbReference>
<dbReference type="Gene3D" id="3.40.50.800">
    <property type="entry name" value="Anticodon-binding domain"/>
    <property type="match status" value="1"/>
</dbReference>
<keyword evidence="6 10" id="KW-0067">ATP-binding</keyword>
<dbReference type="GO" id="GO:0002161">
    <property type="term" value="F:aminoacyl-tRNA deacylase activity"/>
    <property type="evidence" value="ECO:0007669"/>
    <property type="project" value="InterPro"/>
</dbReference>
<dbReference type="NCBIfam" id="NF006625">
    <property type="entry name" value="PRK09194.1"/>
    <property type="match status" value="1"/>
</dbReference>
<dbReference type="InterPro" id="IPR033730">
    <property type="entry name" value="ProRS_core_prok"/>
</dbReference>
<dbReference type="PIRSF" id="PIRSF001535">
    <property type="entry name" value="ProRS_1"/>
    <property type="match status" value="1"/>
</dbReference>
<feature type="domain" description="Aminoacyl-transfer RNA synthetases class-II family profile" evidence="11">
    <location>
        <begin position="86"/>
        <end position="517"/>
    </location>
</feature>
<dbReference type="FunFam" id="3.30.930.10:FF:000012">
    <property type="entry name" value="Proline--tRNA ligase"/>
    <property type="match status" value="1"/>
</dbReference>
<dbReference type="InterPro" id="IPR050062">
    <property type="entry name" value="Pro-tRNA_synthetase"/>
</dbReference>
<dbReference type="GO" id="GO:0006433">
    <property type="term" value="P:prolyl-tRNA aminoacylation"/>
    <property type="evidence" value="ECO:0007669"/>
    <property type="project" value="UniProtKB-UniRule"/>
</dbReference>
<keyword evidence="8 10" id="KW-0030">Aminoacyl-tRNA synthetase</keyword>
<dbReference type="SUPFAM" id="SSF55826">
    <property type="entry name" value="YbaK/ProRS associated domain"/>
    <property type="match status" value="1"/>
</dbReference>
<evidence type="ECO:0000313" key="13">
    <source>
        <dbReference type="Proteomes" id="UP000020218"/>
    </source>
</evidence>
<dbReference type="InterPro" id="IPR004500">
    <property type="entry name" value="Pro-tRNA-synth_IIa_bac-type"/>
</dbReference>
<sequence>MFAAVSQLRLACAARHAASSLPAAGSQRNHFGPPSSRIAVFFRLAPIPMRTSRFFLSTLKEAPADAEVVSHKLMLRAGMIKRLAGGIYTWMPLGLRVVRKVEAIVREEMDRAGAIELSMPAVQPGELWQESGRWEKYGPELLRCKDRHQRDFVIGPTHEEVITDVVRREVKSYRQLPLHFYQIQVKFRDEIRPRFGVMRGREFLMKDGYSFHASFEDLQREYRNMFATYTRIFDRLGLKFRAVAADTGSIGGTGSHEFHVLAESGEDALAYCPQSDYAANVELAEALAPAGGRPPAGNALQKVATPGRTRCEDVADLLGVALHTTVKAIAVVLAGSEAAAGAFALILLRGDHSLNELKAQKLLGEFRFARDDEIQAALGCQPGYIGPVGISGIAVHADSSVAAMADFVCGANEAGFHLTGVNFARDLPEPTRVGDLRNVIAGDPSPDGKGRLELCRGIEVGHIFQLRKKYAEALKCSFLDEGGQSRIMEMGCYGIGVTRIVGAAIEQGHDERGIVFPAAIAPFAVCIVPMGYGKSAAVRAAADALYAELVAAGVDVLLDDRNERPGVMFAEMELIGVPHRVVVGERGLAEGRFEYKGRLDSEPRMVAMAEIGRFLQDRLCAA</sequence>
<dbReference type="InterPro" id="IPR002314">
    <property type="entry name" value="aa-tRNA-synt_IIb"/>
</dbReference>
<comment type="function">
    <text evidence="10">Catalyzes the attachment of proline to tRNA(Pro) in a two-step reaction: proline is first activated by ATP to form Pro-AMP and then transferred to the acceptor end of tRNA(Pro). As ProRS can inadvertently accommodate and process non-cognate amino acids such as alanine and cysteine, to avoid such errors it has two additional distinct editing activities against alanine. One activity is designated as 'pretransfer' editing and involves the tRNA(Pro)-independent hydrolysis of activated Ala-AMP. The other activity is designated 'posttransfer' editing and involves deacylation of mischarged Ala-tRNA(Pro). The misacylated Cys-tRNA(Pro) is not edited by ProRS.</text>
</comment>
<keyword evidence="4 10" id="KW-0436">Ligase</keyword>
<dbReference type="AlphaFoldDB" id="A0A011NKD4"/>
<dbReference type="HAMAP" id="MF_01569">
    <property type="entry name" value="Pro_tRNA_synth_type1"/>
    <property type="match status" value="1"/>
</dbReference>
<evidence type="ECO:0000256" key="3">
    <source>
        <dbReference type="ARBA" id="ARBA00022490"/>
    </source>
</evidence>
<dbReference type="PROSITE" id="PS50862">
    <property type="entry name" value="AA_TRNA_LIGASE_II"/>
    <property type="match status" value="1"/>
</dbReference>
<dbReference type="EC" id="6.1.1.15" evidence="10"/>
<dbReference type="Pfam" id="PF03129">
    <property type="entry name" value="HGTP_anticodon"/>
    <property type="match status" value="1"/>
</dbReference>
<keyword evidence="5 10" id="KW-0547">Nucleotide-binding</keyword>
<dbReference type="PATRIC" id="fig|1454001.3.peg.3531"/>
<dbReference type="InterPro" id="IPR002316">
    <property type="entry name" value="Pro-tRNA-ligase_IIa"/>
</dbReference>
<reference evidence="12" key="1">
    <citation type="submission" date="2014-02" db="EMBL/GenBank/DDBJ databases">
        <title>Expanding our view of genomic diversity in Candidatus Accumulibacter clades.</title>
        <authorList>
            <person name="Skennerton C.T."/>
            <person name="Barr J.J."/>
            <person name="Slater F.R."/>
            <person name="Bond P.L."/>
            <person name="Tyson G.W."/>
        </authorList>
    </citation>
    <scope>NUCLEOTIDE SEQUENCE [LARGE SCALE GENOMIC DNA]</scope>
</reference>
<dbReference type="Pfam" id="PF00587">
    <property type="entry name" value="tRNA-synt_2b"/>
    <property type="match status" value="1"/>
</dbReference>
<evidence type="ECO:0000256" key="1">
    <source>
        <dbReference type="ARBA" id="ARBA00004496"/>
    </source>
</evidence>
<dbReference type="GO" id="GO:0004827">
    <property type="term" value="F:proline-tRNA ligase activity"/>
    <property type="evidence" value="ECO:0007669"/>
    <property type="project" value="UniProtKB-UniRule"/>
</dbReference>
<dbReference type="InterPro" id="IPR045864">
    <property type="entry name" value="aa-tRNA-synth_II/BPL/LPL"/>
</dbReference>
<evidence type="ECO:0000313" key="12">
    <source>
        <dbReference type="EMBL" id="EXI65042.1"/>
    </source>
</evidence>
<accession>A0A011NKD4</accession>
<organism evidence="12 13">
    <name type="scientific">Candidatus Accumulibacter adjunctus</name>
    <dbReference type="NCBI Taxonomy" id="1454001"/>
    <lineage>
        <taxon>Bacteria</taxon>
        <taxon>Pseudomonadati</taxon>
        <taxon>Pseudomonadota</taxon>
        <taxon>Betaproteobacteria</taxon>
        <taxon>Candidatus Accumulibacter</taxon>
    </lineage>
</organism>
<dbReference type="Gene3D" id="3.90.960.10">
    <property type="entry name" value="YbaK/aminoacyl-tRNA synthetase-associated domain"/>
    <property type="match status" value="1"/>
</dbReference>
<dbReference type="SUPFAM" id="SSF55681">
    <property type="entry name" value="Class II aaRS and biotin synthetases"/>
    <property type="match status" value="1"/>
</dbReference>
<name>A0A011NKD4_9PROT</name>
<protein>
    <recommendedName>
        <fullName evidence="10">Proline--tRNA ligase</fullName>
        <ecNumber evidence="10">6.1.1.15</ecNumber>
    </recommendedName>
    <alternativeName>
        <fullName evidence="10">Prolyl-tRNA synthetase</fullName>
        <shortName evidence="10">ProRS</shortName>
    </alternativeName>
</protein>
<dbReference type="PANTHER" id="PTHR42753:SF2">
    <property type="entry name" value="PROLINE--TRNA LIGASE"/>
    <property type="match status" value="1"/>
</dbReference>
<dbReference type="CDD" id="cd00779">
    <property type="entry name" value="ProRS_core_prok"/>
    <property type="match status" value="1"/>
</dbReference>
<dbReference type="EMBL" id="JFAX01000029">
    <property type="protein sequence ID" value="EXI65042.1"/>
    <property type="molecule type" value="Genomic_DNA"/>
</dbReference>
<comment type="subcellular location">
    <subcellularLocation>
        <location evidence="1 10">Cytoplasm</location>
    </subcellularLocation>
</comment>
<dbReference type="PRINTS" id="PR01046">
    <property type="entry name" value="TRNASYNTHPRO"/>
</dbReference>
<keyword evidence="3 10" id="KW-0963">Cytoplasm</keyword>
<comment type="similarity">
    <text evidence="10">Belongs to the class-II aminoacyl-tRNA synthetase family. ProS type 1 subfamily.</text>
</comment>
<evidence type="ECO:0000256" key="5">
    <source>
        <dbReference type="ARBA" id="ARBA00022741"/>
    </source>
</evidence>
<dbReference type="PANTHER" id="PTHR42753">
    <property type="entry name" value="MITOCHONDRIAL RIBOSOME PROTEIN L39/PROLYL-TRNA LIGASE FAMILY MEMBER"/>
    <property type="match status" value="1"/>
</dbReference>
<dbReference type="STRING" id="1454001.AW08_03495"/>
<evidence type="ECO:0000256" key="7">
    <source>
        <dbReference type="ARBA" id="ARBA00022917"/>
    </source>
</evidence>
<evidence type="ECO:0000256" key="4">
    <source>
        <dbReference type="ARBA" id="ARBA00022598"/>
    </source>
</evidence>
<evidence type="ECO:0000256" key="8">
    <source>
        <dbReference type="ARBA" id="ARBA00023146"/>
    </source>
</evidence>
<dbReference type="InterPro" id="IPR036754">
    <property type="entry name" value="YbaK/aa-tRNA-synt-asso_dom_sf"/>
</dbReference>
<proteinExistence type="inferred from homology"/>
<dbReference type="CDD" id="cd04334">
    <property type="entry name" value="ProRS-INS"/>
    <property type="match status" value="1"/>
</dbReference>
<keyword evidence="7 10" id="KW-0648">Protein biosynthesis</keyword>
<dbReference type="InterPro" id="IPR023717">
    <property type="entry name" value="Pro-tRNA-Synthase_IIa_type1"/>
</dbReference>
<evidence type="ECO:0000256" key="10">
    <source>
        <dbReference type="HAMAP-Rule" id="MF_01569"/>
    </source>
</evidence>
<dbReference type="GO" id="GO:0005829">
    <property type="term" value="C:cytosol"/>
    <property type="evidence" value="ECO:0007669"/>
    <property type="project" value="TreeGrafter"/>
</dbReference>
<keyword evidence="13" id="KW-1185">Reference proteome</keyword>